<dbReference type="SUPFAM" id="SSF88713">
    <property type="entry name" value="Glycoside hydrolase/deacetylase"/>
    <property type="match status" value="1"/>
</dbReference>
<reference evidence="2" key="1">
    <citation type="submission" date="2023-05" db="EMBL/GenBank/DDBJ databases">
        <title>Sedimentitalea sp. nov. JM2-8.</title>
        <authorList>
            <person name="Huang J."/>
        </authorList>
    </citation>
    <scope>NUCLEOTIDE SEQUENCE [LARGE SCALE GENOMIC DNA]</scope>
    <source>
        <strain evidence="2">KHS03</strain>
    </source>
</reference>
<protein>
    <submittedName>
        <fullName evidence="1">Polysaccharide deacetylase family protein</fullName>
    </submittedName>
</protein>
<evidence type="ECO:0000313" key="1">
    <source>
        <dbReference type="EMBL" id="MDU9002292.1"/>
    </source>
</evidence>
<dbReference type="EMBL" id="JASMWN010000001">
    <property type="protein sequence ID" value="MDU9002292.1"/>
    <property type="molecule type" value="Genomic_DNA"/>
</dbReference>
<organism evidence="1 2">
    <name type="scientific">Sedimentitalea todarodis</name>
    <dbReference type="NCBI Taxonomy" id="1631240"/>
    <lineage>
        <taxon>Bacteria</taxon>
        <taxon>Pseudomonadati</taxon>
        <taxon>Pseudomonadota</taxon>
        <taxon>Alphaproteobacteria</taxon>
        <taxon>Rhodobacterales</taxon>
        <taxon>Paracoccaceae</taxon>
        <taxon>Sedimentitalea</taxon>
    </lineage>
</organism>
<dbReference type="InterPro" id="IPR011330">
    <property type="entry name" value="Glyco_hydro/deAcase_b/a-brl"/>
</dbReference>
<accession>A0ABU3V7Z8</accession>
<name>A0ABU3V7Z8_9RHOB</name>
<comment type="caution">
    <text evidence="1">The sequence shown here is derived from an EMBL/GenBank/DDBJ whole genome shotgun (WGS) entry which is preliminary data.</text>
</comment>
<dbReference type="RefSeq" id="WP_316771865.1">
    <property type="nucleotide sequence ID" value="NZ_JASMWN010000001.1"/>
</dbReference>
<keyword evidence="2" id="KW-1185">Reference proteome</keyword>
<sequence length="262" mass="29546">MRPNWTPLDTELDRWSAAGLSLPLWWRDDDAIAMTPALDRLQDLARRLEIPLHLAVIPAEADTSLAESIDPFMIPVVHGWSHTNHAPNGEKKAEFGAHRPIEEMHAETAQGMNCLRTLFGDAFVPMFVPPWNRVAAGLLPTLPVQGFGMLSTFTPRSNAFAAPGLTQINTHLDPINWRVGKTLHHPDILIRQIATQLSDRRKNRADREEPYGILTHHLVHDTAIWNFTEALLSRLLQGPTHIWTAHSCLDRPRPKETTHEPT</sequence>
<gene>
    <name evidence="1" type="ORF">QO231_00345</name>
</gene>
<dbReference type="CDD" id="cd10928">
    <property type="entry name" value="CE4_u4"/>
    <property type="match status" value="1"/>
</dbReference>
<dbReference type="InterPro" id="IPR049591">
    <property type="entry name" value="CE4_u4-like"/>
</dbReference>
<evidence type="ECO:0000313" key="2">
    <source>
        <dbReference type="Proteomes" id="UP001255416"/>
    </source>
</evidence>
<dbReference type="Proteomes" id="UP001255416">
    <property type="component" value="Unassembled WGS sequence"/>
</dbReference>
<proteinExistence type="predicted"/>